<sequence>MELLRSNPAVNKTFVSRVPGYPLKIPEEHNFDKTVIVILIVFLSISVAINIVYIFVASCRKKEINSSIQLIELKENLAPSMTHRSPEDTQISLQPPWKDLNCLPHPSQTVQPPIFHHTKHGEACTSKRIANGIDNDKNNGLYILHSNTLRPSTSHQSCSFLADQTTKPCSPNPQIYKTIILRPVGTQSSLVTSQSPLTTPMTASLNHQSGRILLSNNDIHHSQPHSPCSSTCTENNTFV</sequence>
<proteinExistence type="predicted"/>
<feature type="transmembrane region" description="Helical" evidence="1">
    <location>
        <begin position="35"/>
        <end position="56"/>
    </location>
</feature>
<dbReference type="WBParaSite" id="HDID_0000102501-mRNA-1">
    <property type="protein sequence ID" value="HDID_0000102501-mRNA-1"/>
    <property type="gene ID" value="HDID_0000102501"/>
</dbReference>
<evidence type="ECO:0000313" key="2">
    <source>
        <dbReference type="EMBL" id="VDL18487.1"/>
    </source>
</evidence>
<organism evidence="4">
    <name type="scientific">Hymenolepis diminuta</name>
    <name type="common">Rat tapeworm</name>
    <dbReference type="NCBI Taxonomy" id="6216"/>
    <lineage>
        <taxon>Eukaryota</taxon>
        <taxon>Metazoa</taxon>
        <taxon>Spiralia</taxon>
        <taxon>Lophotrochozoa</taxon>
        <taxon>Platyhelminthes</taxon>
        <taxon>Cestoda</taxon>
        <taxon>Eucestoda</taxon>
        <taxon>Cyclophyllidea</taxon>
        <taxon>Hymenolepididae</taxon>
        <taxon>Hymenolepis</taxon>
    </lineage>
</organism>
<keyword evidence="1" id="KW-0472">Membrane</keyword>
<evidence type="ECO:0000256" key="1">
    <source>
        <dbReference type="SAM" id="Phobius"/>
    </source>
</evidence>
<reference evidence="2 3" key="2">
    <citation type="submission" date="2018-11" db="EMBL/GenBank/DDBJ databases">
        <authorList>
            <consortium name="Pathogen Informatics"/>
        </authorList>
    </citation>
    <scope>NUCLEOTIDE SEQUENCE [LARGE SCALE GENOMIC DNA]</scope>
</reference>
<evidence type="ECO:0000313" key="4">
    <source>
        <dbReference type="WBParaSite" id="HDID_0000102501-mRNA-1"/>
    </source>
</evidence>
<accession>A0A0R3S9S6</accession>
<dbReference type="Proteomes" id="UP000274504">
    <property type="component" value="Unassembled WGS sequence"/>
</dbReference>
<evidence type="ECO:0000313" key="3">
    <source>
        <dbReference type="Proteomes" id="UP000274504"/>
    </source>
</evidence>
<reference evidence="4" key="1">
    <citation type="submission" date="2017-02" db="UniProtKB">
        <authorList>
            <consortium name="WormBaseParasite"/>
        </authorList>
    </citation>
    <scope>IDENTIFICATION</scope>
</reference>
<keyword evidence="1" id="KW-0812">Transmembrane</keyword>
<dbReference type="AlphaFoldDB" id="A0A0R3S9S6"/>
<keyword evidence="1" id="KW-1133">Transmembrane helix</keyword>
<dbReference type="EMBL" id="UYSG01000162">
    <property type="protein sequence ID" value="VDL18487.1"/>
    <property type="molecule type" value="Genomic_DNA"/>
</dbReference>
<protein>
    <submittedName>
        <fullName evidence="2 4">Uncharacterized protein</fullName>
    </submittedName>
</protein>
<gene>
    <name evidence="2" type="ORF">HDID_LOCUS1026</name>
</gene>
<dbReference type="OrthoDB" id="10425472at2759"/>
<name>A0A0R3S9S6_HYMDI</name>